<comment type="caution">
    <text evidence="2">The sequence shown here is derived from an EMBL/GenBank/DDBJ whole genome shotgun (WGS) entry which is preliminary data.</text>
</comment>
<protein>
    <submittedName>
        <fullName evidence="2">Uncharacterized protein</fullName>
    </submittedName>
</protein>
<feature type="compositionally biased region" description="Polar residues" evidence="1">
    <location>
        <begin position="383"/>
        <end position="399"/>
    </location>
</feature>
<dbReference type="EMBL" id="JAUJLE010000334">
    <property type="protein sequence ID" value="KAK0960286.1"/>
    <property type="molecule type" value="Genomic_DNA"/>
</dbReference>
<accession>A0AAN6H8W2</accession>
<feature type="compositionally biased region" description="Low complexity" evidence="1">
    <location>
        <begin position="366"/>
        <end position="382"/>
    </location>
</feature>
<proteinExistence type="predicted"/>
<evidence type="ECO:0000313" key="3">
    <source>
        <dbReference type="Proteomes" id="UP001175353"/>
    </source>
</evidence>
<feature type="region of interest" description="Disordered" evidence="1">
    <location>
        <begin position="27"/>
        <end position="88"/>
    </location>
</feature>
<feature type="compositionally biased region" description="Polar residues" evidence="1">
    <location>
        <begin position="75"/>
        <end position="88"/>
    </location>
</feature>
<dbReference type="AlphaFoldDB" id="A0AAN6H8W2"/>
<gene>
    <name evidence="2" type="ORF">LTR91_020422</name>
</gene>
<evidence type="ECO:0000313" key="2">
    <source>
        <dbReference type="EMBL" id="KAK0960286.1"/>
    </source>
</evidence>
<feature type="region of interest" description="Disordered" evidence="1">
    <location>
        <begin position="440"/>
        <end position="472"/>
    </location>
</feature>
<feature type="compositionally biased region" description="Acidic residues" evidence="1">
    <location>
        <begin position="455"/>
        <end position="466"/>
    </location>
</feature>
<organism evidence="2 3">
    <name type="scientific">Friedmanniomyces endolithicus</name>
    <dbReference type="NCBI Taxonomy" id="329885"/>
    <lineage>
        <taxon>Eukaryota</taxon>
        <taxon>Fungi</taxon>
        <taxon>Dikarya</taxon>
        <taxon>Ascomycota</taxon>
        <taxon>Pezizomycotina</taxon>
        <taxon>Dothideomycetes</taxon>
        <taxon>Dothideomycetidae</taxon>
        <taxon>Mycosphaerellales</taxon>
        <taxon>Teratosphaeriaceae</taxon>
        <taxon>Friedmanniomyces</taxon>
    </lineage>
</organism>
<keyword evidence="3" id="KW-1185">Reference proteome</keyword>
<dbReference type="Proteomes" id="UP001175353">
    <property type="component" value="Unassembled WGS sequence"/>
</dbReference>
<feature type="region of interest" description="Disordered" evidence="1">
    <location>
        <begin position="335"/>
        <end position="405"/>
    </location>
</feature>
<sequence length="499" mass="53278">MIGTTVNMNTNNDRRSATTLDDLVDSTGRESATMEHSPTAFQPIFAPQPNPLRDDSYGVGPPAAAAEKSIPSVADTPSYTSSGAPSAYSSHNAGNGGYMQSYPYALPTSNQDPYMYTNTTGAPLMAPRTTQQPVPYFSAAMQTQANGGSHDFPARPTTSADLAQFSAVGRLKIVLKHYKLGYYKKTAKNAKDEPKLKSKVPQAGGKTADVWRCAKAACYYCNLVAHGYTDLTEALAFTHNITDVATAKKSYKERGKTTMPTQQNLTATSGGLAHAPHNVTYQQNITATNGALAHVPHHANHQQNITATNGAIAHTPHDASYYDRMHTIASSGFFARPAAPSPHPSNTPPMHANTAADIYGPSQDKSTNTQAASTTTPTEQAAYSITNSGQMLTETTTGGEDTRHHQSLNQHMPEQQGVIPTGCGDGTIAPYMLALTPDSSDAMSWEEAGSGAEDRDTDADGTDADSDSPYPSRYMEANVRALMAESPQMHVTRVPGYDY</sequence>
<name>A0AAN6H8W2_9PEZI</name>
<evidence type="ECO:0000256" key="1">
    <source>
        <dbReference type="SAM" id="MobiDB-lite"/>
    </source>
</evidence>
<reference evidence="2" key="1">
    <citation type="submission" date="2023-06" db="EMBL/GenBank/DDBJ databases">
        <title>Black Yeasts Isolated from many extreme environments.</title>
        <authorList>
            <person name="Coleine C."/>
            <person name="Stajich J.E."/>
            <person name="Selbmann L."/>
        </authorList>
    </citation>
    <scope>NUCLEOTIDE SEQUENCE</scope>
    <source>
        <strain evidence="2">CCFEE 5200</strain>
    </source>
</reference>